<evidence type="ECO:0000259" key="5">
    <source>
        <dbReference type="Pfam" id="PF18052"/>
    </source>
</evidence>
<dbReference type="GO" id="GO:0043531">
    <property type="term" value="F:ADP binding"/>
    <property type="evidence" value="ECO:0007669"/>
    <property type="project" value="InterPro"/>
</dbReference>
<evidence type="ECO:0000313" key="9">
    <source>
        <dbReference type="Proteomes" id="UP001189624"/>
    </source>
</evidence>
<feature type="domain" description="Disease resistance N-terminal" evidence="5">
    <location>
        <begin position="11"/>
        <end position="93"/>
    </location>
</feature>
<dbReference type="PANTHER" id="PTHR23155:SF1052">
    <property type="entry name" value="DISEASE RESISTANCE PROTEIN RPM1"/>
    <property type="match status" value="1"/>
</dbReference>
<keyword evidence="9" id="KW-1185">Reference proteome</keyword>
<sequence length="931" mass="106942">MAETALSLAGKHVLPKLLEAVHKLRDLPKEVTEVTDELESFQDFINNADKVSEAEEDKEKRDRIRKRLMRLREAAFRMEDVLDDYKICLEKQPEDDPRCAALLCEAVEFIKTHILRLQIAYQIQDAKSHVREEKDGFEKLFPEGHGSDGSSGNETSTWHKLRMDPLFIKEEEVIGFEDPIRTLKYWLTEGRKERTVISVVGMAGLGKTTLSKQVFDRVRADFECHALITVSRPYTVEGLLRDLTNKLCKERMEDPPPDVSTMDRRSLIEEVSNRLRNKRYVILFDDVWNKTFWDDIESAVIDDKKGSRILITTRDVKVADFCKKSLFFEVYKLGTLSKEKSLELLCKKAFGYGFDGSCPKGYEEVGLDIVKKCECLPLAIVAIGGLLYRKCKSPHEWGLFSQNLRLELENSELHSVTKILSLSYDDLPYNLRPCLLYFGMYPEDYEVKCGRLISHWIAEGFVKHESGRTLEEVAQDHLIELISRSLVQVSSFSIDDKVRGCRVHDSIHEMLRGKIKDTGFCQYIDEHNQLVSSGVIRRLTIATSSYDLSGTIETSHVRSILILTEKNLSEHFAGRLLAKYMPLKVLDFESAPLYHVPENLGNLFHLKYLSFRRTWISSLPKSIGKLQNLETLDARSKTLFDMPNEITKLRKLRHLLGTPISCIAVDDSLGGMTSLEKIHVLKIDPDGVLIRELGKLKQLRDLRLTHFMPEHGNTLSSSINEMQHLEKLHVYVKDGNGVINLDITSSHLTLKKLHLLGILKELPNWIPRLGNLVKLSFGESKLTNDPLKSLENLSNLVFLSFDSYSYEGETLYFQKGGFQKLKELRLKGLFKLHSIFIDEGALQSLKKLLIRTIPQLKTVPSDIQYLENLEVLDFYMPTEFQQRVGPSGEDHWIIKHIPHVNFITKSPYVLSFEKISRLFRRTRQNDVDPTD</sequence>
<dbReference type="Pfam" id="PF00931">
    <property type="entry name" value="NB-ARC"/>
    <property type="match status" value="1"/>
</dbReference>
<evidence type="ECO:0000256" key="3">
    <source>
        <dbReference type="ARBA" id="ARBA00022821"/>
    </source>
</evidence>
<name>A0AA86ST14_9FABA</name>
<dbReference type="SUPFAM" id="SSF52058">
    <property type="entry name" value="L domain-like"/>
    <property type="match status" value="1"/>
</dbReference>
<dbReference type="InterPro" id="IPR055414">
    <property type="entry name" value="LRR_R13L4/SHOC2-like"/>
</dbReference>
<dbReference type="InterPro" id="IPR027417">
    <property type="entry name" value="P-loop_NTPase"/>
</dbReference>
<feature type="domain" description="Disease resistance R13L4/SHOC-2-like LRR" evidence="7">
    <location>
        <begin position="556"/>
        <end position="871"/>
    </location>
</feature>
<evidence type="ECO:0000256" key="1">
    <source>
        <dbReference type="ARBA" id="ARBA00022737"/>
    </source>
</evidence>
<dbReference type="Pfam" id="PF23559">
    <property type="entry name" value="WHD_DRP"/>
    <property type="match status" value="1"/>
</dbReference>
<evidence type="ECO:0008006" key="10">
    <source>
        <dbReference type="Google" id="ProtNLM"/>
    </source>
</evidence>
<dbReference type="FunFam" id="1.10.10.10:FF:000322">
    <property type="entry name" value="Probable disease resistance protein At1g63360"/>
    <property type="match status" value="1"/>
</dbReference>
<evidence type="ECO:0000259" key="6">
    <source>
        <dbReference type="Pfam" id="PF23559"/>
    </source>
</evidence>
<dbReference type="Pfam" id="PF23598">
    <property type="entry name" value="LRR_14"/>
    <property type="match status" value="1"/>
</dbReference>
<evidence type="ECO:0000259" key="4">
    <source>
        <dbReference type="Pfam" id="PF00931"/>
    </source>
</evidence>
<dbReference type="InterPro" id="IPR002182">
    <property type="entry name" value="NB-ARC"/>
</dbReference>
<dbReference type="InterPro" id="IPR042197">
    <property type="entry name" value="Apaf_helical"/>
</dbReference>
<protein>
    <recommendedName>
        <fullName evidence="10">Disease resistance protein RPM1</fullName>
    </recommendedName>
</protein>
<evidence type="ECO:0000256" key="2">
    <source>
        <dbReference type="ARBA" id="ARBA00022741"/>
    </source>
</evidence>
<dbReference type="Gene3D" id="1.10.10.10">
    <property type="entry name" value="Winged helix-like DNA-binding domain superfamily/Winged helix DNA-binding domain"/>
    <property type="match status" value="1"/>
</dbReference>
<dbReference type="PRINTS" id="PR00364">
    <property type="entry name" value="DISEASERSIST"/>
</dbReference>
<proteinExistence type="predicted"/>
<dbReference type="Gene3D" id="1.20.5.4130">
    <property type="match status" value="1"/>
</dbReference>
<keyword evidence="2" id="KW-0547">Nucleotide-binding</keyword>
<dbReference type="InterPro" id="IPR041118">
    <property type="entry name" value="Rx_N"/>
</dbReference>
<evidence type="ECO:0000313" key="8">
    <source>
        <dbReference type="EMBL" id="CAJ1963975.1"/>
    </source>
</evidence>
<dbReference type="Pfam" id="PF18052">
    <property type="entry name" value="Rx_N"/>
    <property type="match status" value="1"/>
</dbReference>
<dbReference type="GO" id="GO:0098542">
    <property type="term" value="P:defense response to other organism"/>
    <property type="evidence" value="ECO:0007669"/>
    <property type="project" value="TreeGrafter"/>
</dbReference>
<keyword evidence="3" id="KW-0611">Plant defense</keyword>
<dbReference type="SUPFAM" id="SSF52540">
    <property type="entry name" value="P-loop containing nucleoside triphosphate hydrolases"/>
    <property type="match status" value="1"/>
</dbReference>
<evidence type="ECO:0000259" key="7">
    <source>
        <dbReference type="Pfam" id="PF23598"/>
    </source>
</evidence>
<dbReference type="InterPro" id="IPR032675">
    <property type="entry name" value="LRR_dom_sf"/>
</dbReference>
<dbReference type="AlphaFoldDB" id="A0AA86ST14"/>
<dbReference type="Gene3D" id="1.10.8.430">
    <property type="entry name" value="Helical domain of apoptotic protease-activating factors"/>
    <property type="match status" value="1"/>
</dbReference>
<dbReference type="InterPro" id="IPR044974">
    <property type="entry name" value="Disease_R_plants"/>
</dbReference>
<accession>A0AA86ST14</accession>
<feature type="domain" description="Disease resistance protein winged helix" evidence="6">
    <location>
        <begin position="440"/>
        <end position="510"/>
    </location>
</feature>
<dbReference type="EMBL" id="OY731403">
    <property type="protein sequence ID" value="CAJ1963975.1"/>
    <property type="molecule type" value="Genomic_DNA"/>
</dbReference>
<gene>
    <name evidence="8" type="ORF">AYBTSS11_LOCUS20064</name>
</gene>
<dbReference type="InterPro" id="IPR036388">
    <property type="entry name" value="WH-like_DNA-bd_sf"/>
</dbReference>
<organism evidence="8 9">
    <name type="scientific">Sphenostylis stenocarpa</name>
    <dbReference type="NCBI Taxonomy" id="92480"/>
    <lineage>
        <taxon>Eukaryota</taxon>
        <taxon>Viridiplantae</taxon>
        <taxon>Streptophyta</taxon>
        <taxon>Embryophyta</taxon>
        <taxon>Tracheophyta</taxon>
        <taxon>Spermatophyta</taxon>
        <taxon>Magnoliopsida</taxon>
        <taxon>eudicotyledons</taxon>
        <taxon>Gunneridae</taxon>
        <taxon>Pentapetalae</taxon>
        <taxon>rosids</taxon>
        <taxon>fabids</taxon>
        <taxon>Fabales</taxon>
        <taxon>Fabaceae</taxon>
        <taxon>Papilionoideae</taxon>
        <taxon>50 kb inversion clade</taxon>
        <taxon>NPAAA clade</taxon>
        <taxon>indigoferoid/millettioid clade</taxon>
        <taxon>Phaseoleae</taxon>
        <taxon>Sphenostylis</taxon>
    </lineage>
</organism>
<dbReference type="Gene3D" id="3.80.10.10">
    <property type="entry name" value="Ribonuclease Inhibitor"/>
    <property type="match status" value="1"/>
</dbReference>
<dbReference type="Proteomes" id="UP001189624">
    <property type="component" value="Chromosome 6"/>
</dbReference>
<feature type="domain" description="NB-ARC" evidence="4">
    <location>
        <begin position="177"/>
        <end position="350"/>
    </location>
</feature>
<dbReference type="Gene3D" id="3.40.50.300">
    <property type="entry name" value="P-loop containing nucleotide triphosphate hydrolases"/>
    <property type="match status" value="1"/>
</dbReference>
<dbReference type="FunFam" id="3.40.50.300:FF:001091">
    <property type="entry name" value="Probable disease resistance protein At1g61300"/>
    <property type="match status" value="1"/>
</dbReference>
<dbReference type="Gramene" id="rna-AYBTSS11_LOCUS20064">
    <property type="protein sequence ID" value="CAJ1963975.1"/>
    <property type="gene ID" value="gene-AYBTSS11_LOCUS20064"/>
</dbReference>
<reference evidence="8" key="1">
    <citation type="submission" date="2023-10" db="EMBL/GenBank/DDBJ databases">
        <authorList>
            <person name="Domelevo Entfellner J.-B."/>
        </authorList>
    </citation>
    <scope>NUCLEOTIDE SEQUENCE</scope>
</reference>
<dbReference type="InterPro" id="IPR058922">
    <property type="entry name" value="WHD_DRP"/>
</dbReference>
<keyword evidence="1" id="KW-0677">Repeat</keyword>
<dbReference type="PANTHER" id="PTHR23155">
    <property type="entry name" value="DISEASE RESISTANCE PROTEIN RP"/>
    <property type="match status" value="1"/>
</dbReference>